<accession>A0ABQ7L5B4</accession>
<feature type="region of interest" description="Disordered" evidence="1">
    <location>
        <begin position="1"/>
        <end position="30"/>
    </location>
</feature>
<feature type="compositionally biased region" description="Basic residues" evidence="1">
    <location>
        <begin position="209"/>
        <end position="218"/>
    </location>
</feature>
<name>A0ABQ7L5B4_BRACM</name>
<evidence type="ECO:0000256" key="1">
    <source>
        <dbReference type="SAM" id="MobiDB-lite"/>
    </source>
</evidence>
<proteinExistence type="predicted"/>
<keyword evidence="3" id="KW-1185">Reference proteome</keyword>
<organism evidence="2 3">
    <name type="scientific">Brassica rapa subsp. trilocularis</name>
    <dbReference type="NCBI Taxonomy" id="1813537"/>
    <lineage>
        <taxon>Eukaryota</taxon>
        <taxon>Viridiplantae</taxon>
        <taxon>Streptophyta</taxon>
        <taxon>Embryophyta</taxon>
        <taxon>Tracheophyta</taxon>
        <taxon>Spermatophyta</taxon>
        <taxon>Magnoliopsida</taxon>
        <taxon>eudicotyledons</taxon>
        <taxon>Gunneridae</taxon>
        <taxon>Pentapetalae</taxon>
        <taxon>rosids</taxon>
        <taxon>malvids</taxon>
        <taxon>Brassicales</taxon>
        <taxon>Brassicaceae</taxon>
        <taxon>Brassiceae</taxon>
        <taxon>Brassica</taxon>
    </lineage>
</organism>
<feature type="compositionally biased region" description="Low complexity" evidence="1">
    <location>
        <begin position="127"/>
        <end position="143"/>
    </location>
</feature>
<feature type="region of interest" description="Disordered" evidence="1">
    <location>
        <begin position="356"/>
        <end position="375"/>
    </location>
</feature>
<feature type="region of interest" description="Disordered" evidence="1">
    <location>
        <begin position="187"/>
        <end position="334"/>
    </location>
</feature>
<sequence length="375" mass="39662">MKKKKPKKSPGKSPPKGGSSAASPPPPLSDVVDLIIHSDLIVSDAQYGLPAGAVAQQSEDFVDLAANSVDVSSKQIVIVTPLSDPSSVNEISEIALESNSASPQSTSAADHEDPASTACKVASINHSESVTVESSLTSPKSSSTVIPVEQLIGDDKAVPPSPLPLSTAEVIEGPNSLLALAVTEFPRLPAKENSEEGAKAAVRQEGQGKKTRRSRSKGIRTDAVLPKDQEEPRSQKPLTAGGELRWIPKDSPASHAITSGSLQVEVAVNSKLGTDTDRVFGETSGSASLARKELQRSNSRSDQSDVQPDSSDVESSDSELEEADALQDSTWVLPHPRSQQEVDLHSYLTTISLPLSPDIDDSYEWIAGDSPLRER</sequence>
<feature type="region of interest" description="Disordered" evidence="1">
    <location>
        <begin position="97"/>
        <end position="165"/>
    </location>
</feature>
<feature type="compositionally biased region" description="Basic residues" evidence="1">
    <location>
        <begin position="1"/>
        <end position="10"/>
    </location>
</feature>
<gene>
    <name evidence="2" type="primary">A09g500680.1_BraROA</name>
    <name evidence="2" type="ORF">IGI04_033251</name>
</gene>
<dbReference type="Proteomes" id="UP000823674">
    <property type="component" value="Chromosome A09"/>
</dbReference>
<feature type="compositionally biased region" description="Basic and acidic residues" evidence="1">
    <location>
        <begin position="225"/>
        <end position="234"/>
    </location>
</feature>
<comment type="caution">
    <text evidence="2">The sequence shown here is derived from an EMBL/GenBank/DDBJ whole genome shotgun (WGS) entry which is preliminary data.</text>
</comment>
<reference evidence="2 3" key="1">
    <citation type="submission" date="2021-03" db="EMBL/GenBank/DDBJ databases">
        <authorList>
            <person name="King G.J."/>
            <person name="Bancroft I."/>
            <person name="Baten A."/>
            <person name="Bloomfield J."/>
            <person name="Borpatragohain P."/>
            <person name="He Z."/>
            <person name="Irish N."/>
            <person name="Irwin J."/>
            <person name="Liu K."/>
            <person name="Mauleon R.P."/>
            <person name="Moore J."/>
            <person name="Morris R."/>
            <person name="Ostergaard L."/>
            <person name="Wang B."/>
            <person name="Wells R."/>
        </authorList>
    </citation>
    <scope>NUCLEOTIDE SEQUENCE [LARGE SCALE GENOMIC DNA]</scope>
    <source>
        <strain evidence="2">R-o-18</strain>
        <tissue evidence="2">Leaf</tissue>
    </source>
</reference>
<feature type="compositionally biased region" description="Basic and acidic residues" evidence="1">
    <location>
        <begin position="189"/>
        <end position="198"/>
    </location>
</feature>
<feature type="compositionally biased region" description="Polar residues" evidence="1">
    <location>
        <begin position="97"/>
        <end position="108"/>
    </location>
</feature>
<feature type="compositionally biased region" description="Acidic residues" evidence="1">
    <location>
        <begin position="311"/>
        <end position="325"/>
    </location>
</feature>
<evidence type="ECO:0000313" key="3">
    <source>
        <dbReference type="Proteomes" id="UP000823674"/>
    </source>
</evidence>
<protein>
    <submittedName>
        <fullName evidence="2">Uncharacterized protein</fullName>
    </submittedName>
</protein>
<evidence type="ECO:0000313" key="2">
    <source>
        <dbReference type="EMBL" id="KAG5381781.1"/>
    </source>
</evidence>
<dbReference type="EMBL" id="JADBGQ010000008">
    <property type="protein sequence ID" value="KAG5381781.1"/>
    <property type="molecule type" value="Genomic_DNA"/>
</dbReference>